<proteinExistence type="predicted"/>
<feature type="region of interest" description="Disordered" evidence="1">
    <location>
        <begin position="154"/>
        <end position="188"/>
    </location>
</feature>
<evidence type="ECO:0000313" key="4">
    <source>
        <dbReference type="Proteomes" id="UP000758603"/>
    </source>
</evidence>
<organism evidence="3 4">
    <name type="scientific">Truncatella angustata</name>
    <dbReference type="NCBI Taxonomy" id="152316"/>
    <lineage>
        <taxon>Eukaryota</taxon>
        <taxon>Fungi</taxon>
        <taxon>Dikarya</taxon>
        <taxon>Ascomycota</taxon>
        <taxon>Pezizomycotina</taxon>
        <taxon>Sordariomycetes</taxon>
        <taxon>Xylariomycetidae</taxon>
        <taxon>Amphisphaeriales</taxon>
        <taxon>Sporocadaceae</taxon>
        <taxon>Truncatella</taxon>
    </lineage>
</organism>
<evidence type="ECO:0000256" key="2">
    <source>
        <dbReference type="SAM" id="SignalP"/>
    </source>
</evidence>
<keyword evidence="2" id="KW-0732">Signal</keyword>
<evidence type="ECO:0000313" key="3">
    <source>
        <dbReference type="EMBL" id="KAH6655402.1"/>
    </source>
</evidence>
<name>A0A9P8ZYP7_9PEZI</name>
<dbReference type="GeneID" id="70137672"/>
<comment type="caution">
    <text evidence="3">The sequence shown here is derived from an EMBL/GenBank/DDBJ whole genome shotgun (WGS) entry which is preliminary data.</text>
</comment>
<feature type="chain" id="PRO_5040163431" description="Cyanovirin-N domain-containing protein" evidence="2">
    <location>
        <begin position="20"/>
        <end position="268"/>
    </location>
</feature>
<accession>A0A9P8ZYP7</accession>
<feature type="signal peptide" evidence="2">
    <location>
        <begin position="1"/>
        <end position="19"/>
    </location>
</feature>
<sequence>MHFFKTIITSILLSSFVSADFDMWLRQTCSIDGPGSGNELCTFHWVTLPAYNGDYCEDYAVQSTLGDEYDQPCDKWMTMDGGGQTIIHNCANNYNQPQGSYYGDVLHYKKDGTTVAGTCQIWNGQMDQGMEVAITCGSSVYLWTSRIAWEEDGTTYEREGEKEGGREGEREGERKGEREGEKEGERGNELPDVTTYAFVASSCTAAVFPAKRYVGYSFEKFIFLKHILNDLWCYTTPAMWSRPLSRYIKLALSGSLPPAYTVRPELHS</sequence>
<evidence type="ECO:0008006" key="5">
    <source>
        <dbReference type="Google" id="ProtNLM"/>
    </source>
</evidence>
<keyword evidence="4" id="KW-1185">Reference proteome</keyword>
<reference evidence="3" key="1">
    <citation type="journal article" date="2021" name="Nat. Commun.">
        <title>Genetic determinants of endophytism in the Arabidopsis root mycobiome.</title>
        <authorList>
            <person name="Mesny F."/>
            <person name="Miyauchi S."/>
            <person name="Thiergart T."/>
            <person name="Pickel B."/>
            <person name="Atanasova L."/>
            <person name="Karlsson M."/>
            <person name="Huettel B."/>
            <person name="Barry K.W."/>
            <person name="Haridas S."/>
            <person name="Chen C."/>
            <person name="Bauer D."/>
            <person name="Andreopoulos W."/>
            <person name="Pangilinan J."/>
            <person name="LaButti K."/>
            <person name="Riley R."/>
            <person name="Lipzen A."/>
            <person name="Clum A."/>
            <person name="Drula E."/>
            <person name="Henrissat B."/>
            <person name="Kohler A."/>
            <person name="Grigoriev I.V."/>
            <person name="Martin F.M."/>
            <person name="Hacquard S."/>
        </authorList>
    </citation>
    <scope>NUCLEOTIDE SEQUENCE</scope>
    <source>
        <strain evidence="3">MPI-SDFR-AT-0073</strain>
    </source>
</reference>
<dbReference type="RefSeq" id="XP_045959667.1">
    <property type="nucleotide sequence ID" value="XM_046108781.1"/>
</dbReference>
<feature type="compositionally biased region" description="Basic and acidic residues" evidence="1">
    <location>
        <begin position="155"/>
        <end position="188"/>
    </location>
</feature>
<dbReference type="EMBL" id="JAGPXC010000003">
    <property type="protein sequence ID" value="KAH6655402.1"/>
    <property type="molecule type" value="Genomic_DNA"/>
</dbReference>
<dbReference type="Proteomes" id="UP000758603">
    <property type="component" value="Unassembled WGS sequence"/>
</dbReference>
<gene>
    <name evidence="3" type="ORF">BKA67DRAFT_675417</name>
</gene>
<dbReference type="AlphaFoldDB" id="A0A9P8ZYP7"/>
<protein>
    <recommendedName>
        <fullName evidence="5">Cyanovirin-N domain-containing protein</fullName>
    </recommendedName>
</protein>
<evidence type="ECO:0000256" key="1">
    <source>
        <dbReference type="SAM" id="MobiDB-lite"/>
    </source>
</evidence>